<dbReference type="EMBL" id="JAAAWN010000006">
    <property type="protein sequence ID" value="NDV90820.1"/>
    <property type="molecule type" value="Genomic_DNA"/>
</dbReference>
<evidence type="ECO:0000313" key="3">
    <source>
        <dbReference type="Proteomes" id="UP000470213"/>
    </source>
</evidence>
<feature type="transmembrane region" description="Helical" evidence="1">
    <location>
        <begin position="148"/>
        <end position="169"/>
    </location>
</feature>
<sequence length="190" mass="22404">MDNQNRDLAKLWQAQPVASVDLAQIKQSLVSERRKQRLFMLLDCSAVLPLLYVLYRFWDDFSPASQAFQAIMLAVALPMLVYQLWLRRIAAFYRADQTHCHVTHLIKQIENNVRIAFITKHSTWLASLCMCLFFTERYFYGALSDEKIIRNIFIVLTISGGMAVWYVLANKRQKRLQEKLRSLREMQEIR</sequence>
<evidence type="ECO:0000256" key="1">
    <source>
        <dbReference type="SAM" id="Phobius"/>
    </source>
</evidence>
<keyword evidence="3" id="KW-1185">Reference proteome</keyword>
<feature type="transmembrane region" description="Helical" evidence="1">
    <location>
        <begin position="67"/>
        <end position="85"/>
    </location>
</feature>
<evidence type="ECO:0000313" key="2">
    <source>
        <dbReference type="EMBL" id="NDV90820.1"/>
    </source>
</evidence>
<proteinExistence type="predicted"/>
<accession>A0A7X5LLB4</accession>
<dbReference type="Proteomes" id="UP000470213">
    <property type="component" value="Unassembled WGS sequence"/>
</dbReference>
<dbReference type="RefSeq" id="WP_163084407.1">
    <property type="nucleotide sequence ID" value="NZ_JAAAWN010000006.1"/>
</dbReference>
<keyword evidence="1" id="KW-0472">Membrane</keyword>
<organism evidence="2 3">
    <name type="scientific">Alteromonas profundi</name>
    <dbReference type="NCBI Taxonomy" id="2696062"/>
    <lineage>
        <taxon>Bacteria</taxon>
        <taxon>Pseudomonadati</taxon>
        <taxon>Pseudomonadota</taxon>
        <taxon>Gammaproteobacteria</taxon>
        <taxon>Alteromonadales</taxon>
        <taxon>Alteromonadaceae</taxon>
        <taxon>Alteromonas/Salinimonas group</taxon>
        <taxon>Alteromonas</taxon>
    </lineage>
</organism>
<feature type="transmembrane region" description="Helical" evidence="1">
    <location>
        <begin position="124"/>
        <end position="142"/>
    </location>
</feature>
<protein>
    <submittedName>
        <fullName evidence="2">Uncharacterized protein</fullName>
    </submittedName>
</protein>
<feature type="transmembrane region" description="Helical" evidence="1">
    <location>
        <begin position="38"/>
        <end position="55"/>
    </location>
</feature>
<comment type="caution">
    <text evidence="2">The sequence shown here is derived from an EMBL/GenBank/DDBJ whole genome shotgun (WGS) entry which is preliminary data.</text>
</comment>
<reference evidence="2 3" key="1">
    <citation type="submission" date="2020-01" db="EMBL/GenBank/DDBJ databases">
        <authorList>
            <person name="Chen J."/>
            <person name="Zhu S."/>
            <person name="Yang J."/>
        </authorList>
    </citation>
    <scope>NUCLEOTIDE SEQUENCE [LARGE SCALE GENOMIC DNA]</scope>
    <source>
        <strain evidence="2 3">345S023</strain>
    </source>
</reference>
<gene>
    <name evidence="2" type="ORF">GTH32_06350</name>
</gene>
<name>A0A7X5LLB4_9ALTE</name>
<keyword evidence="1" id="KW-1133">Transmembrane helix</keyword>
<keyword evidence="1" id="KW-0812">Transmembrane</keyword>
<dbReference type="AlphaFoldDB" id="A0A7X5LLB4"/>